<evidence type="ECO:0000313" key="3">
    <source>
        <dbReference type="Proteomes" id="UP000617628"/>
    </source>
</evidence>
<sequence>MTQQSSHSIAPSRRHFLKGIGACLALPAFHSLAAKNTVSTSGATALATTSSGAPLRTAFVFFPNGAIPKHWWPTGGGTDFELSRTLTPLEQHRESIQVHQGLDQINATPGKDGGGDHARGNSVFLTSVRIKKSATDIRAGISIDQAIAREIGHNTRFPSLELSCMTDKRTGACDTGYSCAYQNNLSWKSPTNPMTPESNPRTVFERLFGEGKHGERAANAQQRMMSRRSILDFVLSDAKNMQQRLDHRDREKLDQYLTGIREVEQRIQKLEQFGSPSDPKRPTPEGVPASFSQHIDIMYDMMLIAFQTDSTRVATFMTTHDGDNRPHDEIGISEGHHDLSHHQNKDEKIEKVARIDRWYVERFARFLTQMETTQDVDGNSLLHNSMIVYGSGNADGNRHTHDNLPLILAGQGGGKLNTGRFVKNGSQPLSNLYLDLADNMGASSLERFGDSTKRLGNT</sequence>
<dbReference type="Proteomes" id="UP000617628">
    <property type="component" value="Unassembled WGS sequence"/>
</dbReference>
<feature type="signal peptide" evidence="1">
    <location>
        <begin position="1"/>
        <end position="33"/>
    </location>
</feature>
<proteinExistence type="predicted"/>
<dbReference type="RefSeq" id="WP_200357201.1">
    <property type="nucleotide sequence ID" value="NZ_JAENIL010000038.1"/>
</dbReference>
<gene>
    <name evidence="2" type="ORF">JIN87_19035</name>
</gene>
<comment type="caution">
    <text evidence="2">The sequence shown here is derived from an EMBL/GenBank/DDBJ whole genome shotgun (WGS) entry which is preliminary data.</text>
</comment>
<evidence type="ECO:0000313" key="2">
    <source>
        <dbReference type="EMBL" id="MBK1878987.1"/>
    </source>
</evidence>
<keyword evidence="3" id="KW-1185">Reference proteome</keyword>
<protein>
    <submittedName>
        <fullName evidence="2">DUF1552 domain-containing protein</fullName>
    </submittedName>
</protein>
<feature type="chain" id="PRO_5037394954" evidence="1">
    <location>
        <begin position="34"/>
        <end position="458"/>
    </location>
</feature>
<dbReference type="InterPro" id="IPR011447">
    <property type="entry name" value="DUF1552"/>
</dbReference>
<dbReference type="Pfam" id="PF07586">
    <property type="entry name" value="HXXSHH"/>
    <property type="match status" value="1"/>
</dbReference>
<evidence type="ECO:0000256" key="1">
    <source>
        <dbReference type="SAM" id="SignalP"/>
    </source>
</evidence>
<reference evidence="2" key="1">
    <citation type="submission" date="2021-01" db="EMBL/GenBank/DDBJ databases">
        <title>Modified the classification status of verrucomicrobia.</title>
        <authorList>
            <person name="Feng X."/>
        </authorList>
    </citation>
    <scope>NUCLEOTIDE SEQUENCE</scope>
    <source>
        <strain evidence="2">KCTC 13126</strain>
    </source>
</reference>
<accession>A0A934RYB5</accession>
<keyword evidence="1" id="KW-0732">Signal</keyword>
<dbReference type="EMBL" id="JAENIL010000038">
    <property type="protein sequence ID" value="MBK1878987.1"/>
    <property type="molecule type" value="Genomic_DNA"/>
</dbReference>
<name>A0A934RYB5_9BACT</name>
<dbReference type="PROSITE" id="PS51318">
    <property type="entry name" value="TAT"/>
    <property type="match status" value="1"/>
</dbReference>
<dbReference type="InterPro" id="IPR006311">
    <property type="entry name" value="TAT_signal"/>
</dbReference>
<dbReference type="AlphaFoldDB" id="A0A934RYB5"/>
<organism evidence="2 3">
    <name type="scientific">Pelagicoccus mobilis</name>
    <dbReference type="NCBI Taxonomy" id="415221"/>
    <lineage>
        <taxon>Bacteria</taxon>
        <taxon>Pseudomonadati</taxon>
        <taxon>Verrucomicrobiota</taxon>
        <taxon>Opitutia</taxon>
        <taxon>Puniceicoccales</taxon>
        <taxon>Pelagicoccaceae</taxon>
        <taxon>Pelagicoccus</taxon>
    </lineage>
</organism>